<evidence type="ECO:0000256" key="7">
    <source>
        <dbReference type="ARBA" id="ARBA00023125"/>
    </source>
</evidence>
<comment type="subcellular location">
    <subcellularLocation>
        <location evidence="1 11">Nucleus</location>
    </subcellularLocation>
</comment>
<dbReference type="GO" id="GO:0000160">
    <property type="term" value="P:phosphorelay signal transduction system"/>
    <property type="evidence" value="ECO:0007669"/>
    <property type="project" value="UniProtKB-KW"/>
</dbReference>
<dbReference type="SUPFAM" id="SSF46689">
    <property type="entry name" value="Homeodomain-like"/>
    <property type="match status" value="1"/>
</dbReference>
<evidence type="ECO:0000256" key="3">
    <source>
        <dbReference type="ARBA" id="ARBA00022553"/>
    </source>
</evidence>
<keyword evidence="5 11" id="KW-0902">Two-component regulatory system</keyword>
<proteinExistence type="inferred from homology"/>
<evidence type="ECO:0000256" key="5">
    <source>
        <dbReference type="ARBA" id="ARBA00023012"/>
    </source>
</evidence>
<feature type="region of interest" description="Disordered" evidence="13">
    <location>
        <begin position="147"/>
        <end position="205"/>
    </location>
</feature>
<dbReference type="PROSITE" id="PS51294">
    <property type="entry name" value="HTH_MYB"/>
    <property type="match status" value="1"/>
</dbReference>
<organism evidence="16 17">
    <name type="scientific">Acacia crassicarpa</name>
    <name type="common">northern wattle</name>
    <dbReference type="NCBI Taxonomy" id="499986"/>
    <lineage>
        <taxon>Eukaryota</taxon>
        <taxon>Viridiplantae</taxon>
        <taxon>Streptophyta</taxon>
        <taxon>Embryophyta</taxon>
        <taxon>Tracheophyta</taxon>
        <taxon>Spermatophyta</taxon>
        <taxon>Magnoliopsida</taxon>
        <taxon>eudicotyledons</taxon>
        <taxon>Gunneridae</taxon>
        <taxon>Pentapetalae</taxon>
        <taxon>rosids</taxon>
        <taxon>fabids</taxon>
        <taxon>Fabales</taxon>
        <taxon>Fabaceae</taxon>
        <taxon>Caesalpinioideae</taxon>
        <taxon>mimosoid clade</taxon>
        <taxon>Acacieae</taxon>
        <taxon>Acacia</taxon>
    </lineage>
</organism>
<accession>A0AAE1JUS5</accession>
<dbReference type="Gene3D" id="3.40.50.2300">
    <property type="match status" value="1"/>
</dbReference>
<keyword evidence="10 11" id="KW-0539">Nucleus</keyword>
<keyword evidence="8 11" id="KW-0010">Activator</keyword>
<keyword evidence="3 12" id="KW-0597">Phosphoprotein</keyword>
<dbReference type="Proteomes" id="UP001293593">
    <property type="component" value="Unassembled WGS sequence"/>
</dbReference>
<dbReference type="InterPro" id="IPR001789">
    <property type="entry name" value="Sig_transdc_resp-reg_receiver"/>
</dbReference>
<dbReference type="PANTHER" id="PTHR43874:SF7">
    <property type="entry name" value="TWO-COMPONENT RESPONSE REGULATOR ARR10"/>
    <property type="match status" value="1"/>
</dbReference>
<keyword evidence="6 11" id="KW-0805">Transcription regulation</keyword>
<evidence type="ECO:0000256" key="2">
    <source>
        <dbReference type="ARBA" id="ARBA00006015"/>
    </source>
</evidence>
<dbReference type="Gene3D" id="1.10.10.60">
    <property type="entry name" value="Homeodomain-like"/>
    <property type="match status" value="1"/>
</dbReference>
<dbReference type="AlphaFoldDB" id="A0AAE1JUS5"/>
<keyword evidence="4" id="KW-0932">Cytokinin signaling pathway</keyword>
<evidence type="ECO:0000256" key="11">
    <source>
        <dbReference type="PIRNR" id="PIRNR036392"/>
    </source>
</evidence>
<gene>
    <name evidence="16" type="ORF">QN277_017694</name>
</gene>
<feature type="domain" description="Response regulatory" evidence="14">
    <location>
        <begin position="26"/>
        <end position="141"/>
    </location>
</feature>
<dbReference type="EMBL" id="JAWXYG010000004">
    <property type="protein sequence ID" value="KAK4274484.1"/>
    <property type="molecule type" value="Genomic_DNA"/>
</dbReference>
<evidence type="ECO:0000256" key="1">
    <source>
        <dbReference type="ARBA" id="ARBA00004123"/>
    </source>
</evidence>
<dbReference type="InterPro" id="IPR006447">
    <property type="entry name" value="Myb_dom_plants"/>
</dbReference>
<dbReference type="InterPro" id="IPR017930">
    <property type="entry name" value="Myb_dom"/>
</dbReference>
<reference evidence="16" key="1">
    <citation type="submission" date="2023-10" db="EMBL/GenBank/DDBJ databases">
        <title>Chromosome-level genome of the transformable northern wattle, Acacia crassicarpa.</title>
        <authorList>
            <person name="Massaro I."/>
            <person name="Sinha N.R."/>
            <person name="Poethig S."/>
            <person name="Leichty A.R."/>
        </authorList>
    </citation>
    <scope>NUCLEOTIDE SEQUENCE</scope>
    <source>
        <strain evidence="16">Acra3RX</strain>
        <tissue evidence="16">Leaf</tissue>
    </source>
</reference>
<evidence type="ECO:0000256" key="6">
    <source>
        <dbReference type="ARBA" id="ARBA00023015"/>
    </source>
</evidence>
<dbReference type="Pfam" id="PF00249">
    <property type="entry name" value="Myb_DNA-binding"/>
    <property type="match status" value="1"/>
</dbReference>
<dbReference type="Pfam" id="PF00072">
    <property type="entry name" value="Response_reg"/>
    <property type="match status" value="1"/>
</dbReference>
<feature type="compositionally biased region" description="Acidic residues" evidence="13">
    <location>
        <begin position="189"/>
        <end position="199"/>
    </location>
</feature>
<comment type="similarity">
    <text evidence="2">Belongs to the ARR family. Type-B subfamily.</text>
</comment>
<dbReference type="InterPro" id="IPR009057">
    <property type="entry name" value="Homeodomain-like_sf"/>
</dbReference>
<dbReference type="PANTHER" id="PTHR43874">
    <property type="entry name" value="TWO-COMPONENT RESPONSE REGULATOR"/>
    <property type="match status" value="1"/>
</dbReference>
<dbReference type="CDD" id="cd17584">
    <property type="entry name" value="REC_typeB_ARR-like"/>
    <property type="match status" value="1"/>
</dbReference>
<sequence>MNTCVDKMTAETGMDDPGDQFPVGMRVLAVDDDPTCLFLLGALLRRCQYNVTTTNQAIAALELLRENRNKFDLVISDVHMPDMDGFKLLEHVGLEMDLPVIMLSAHGDPKLVMRGITHGACDYLLKPVRMEELKNIWQHVIRRRKFDSKEQNKPNNQDKQPLAGSGCSPGSAGTSNTDQKMTKKRKDQNDEDDEHEEDPSTQKKPRVVWTVELHRKFVAAVNQLGIDKAVPKKILDLMNVEKLTRENVASHLQKYRLYLKRISCVANQQASLVAALGTADQSYWRMGSMSGLSNLHTLTAPRQFQNTVFRPLSSSGVIGRLNTPSGLVVHGSPSSRNIQFGCAQNLNNSMNDPLKFQSTIVHGNQNGNLVLGITGYSERDQLQHHKHKSISSVQDMANASCSHTSLPSVRNNSFMVAARPQNTQGGGANENLSSIDSQPSEISRSLLDHGSCGANWSNGVQPTQILPSSYPPTGFPRQLGFLPSSNPSGSSSITLMYSQSHDATANANSQGGINSSGHMSSNVQFRGWEDRNQDAAYRSNVLCSSLNSLIHENSGVSGSASPSPTDPAFYRNLNFNCGNPIQTKHDGFAKLAEEIPLRQDQGYIIHQQMAQQSRISNNLGSLDDLVGSLMKQDKDKVKLLDGDLICNNYTVGTSM</sequence>
<evidence type="ECO:0000256" key="8">
    <source>
        <dbReference type="ARBA" id="ARBA00023159"/>
    </source>
</evidence>
<evidence type="ECO:0000256" key="10">
    <source>
        <dbReference type="ARBA" id="ARBA00023242"/>
    </source>
</evidence>
<dbReference type="GO" id="GO:0003700">
    <property type="term" value="F:DNA-binding transcription factor activity"/>
    <property type="evidence" value="ECO:0007669"/>
    <property type="project" value="UniProtKB-UniRule"/>
</dbReference>
<evidence type="ECO:0000256" key="9">
    <source>
        <dbReference type="ARBA" id="ARBA00023163"/>
    </source>
</evidence>
<keyword evidence="9 11" id="KW-0804">Transcription</keyword>
<keyword evidence="17" id="KW-1185">Reference proteome</keyword>
<dbReference type="SMART" id="SM00448">
    <property type="entry name" value="REC"/>
    <property type="match status" value="1"/>
</dbReference>
<name>A0AAE1JUS5_9FABA</name>
<protein>
    <recommendedName>
        <fullName evidence="11">Two-component response regulator</fullName>
    </recommendedName>
</protein>
<dbReference type="FunFam" id="1.10.10.60:FF:000007">
    <property type="entry name" value="Two-component response regulator"/>
    <property type="match status" value="1"/>
</dbReference>
<dbReference type="InterPro" id="IPR001005">
    <property type="entry name" value="SANT/Myb"/>
</dbReference>
<dbReference type="GO" id="GO:0005634">
    <property type="term" value="C:nucleus"/>
    <property type="evidence" value="ECO:0007669"/>
    <property type="project" value="UniProtKB-SubCell"/>
</dbReference>
<evidence type="ECO:0000313" key="17">
    <source>
        <dbReference type="Proteomes" id="UP001293593"/>
    </source>
</evidence>
<evidence type="ECO:0000256" key="13">
    <source>
        <dbReference type="SAM" id="MobiDB-lite"/>
    </source>
</evidence>
<dbReference type="GO" id="GO:0009736">
    <property type="term" value="P:cytokinin-activated signaling pathway"/>
    <property type="evidence" value="ECO:0007669"/>
    <property type="project" value="UniProtKB-KW"/>
</dbReference>
<comment type="function">
    <text evidence="11">Transcriptional activator that binds specific DNA sequence.</text>
</comment>
<feature type="modified residue" description="4-aspartylphosphate" evidence="12">
    <location>
        <position position="77"/>
    </location>
</feature>
<dbReference type="PROSITE" id="PS50110">
    <property type="entry name" value="RESPONSE_REGULATORY"/>
    <property type="match status" value="1"/>
</dbReference>
<evidence type="ECO:0000313" key="16">
    <source>
        <dbReference type="EMBL" id="KAK4274484.1"/>
    </source>
</evidence>
<dbReference type="InterPro" id="IPR017053">
    <property type="entry name" value="Response_reg_B-typ_pln"/>
</dbReference>
<dbReference type="PIRSF" id="PIRSF036392">
    <property type="entry name" value="RR_ARR_type-B"/>
    <property type="match status" value="1"/>
</dbReference>
<evidence type="ECO:0000259" key="15">
    <source>
        <dbReference type="PROSITE" id="PS51294"/>
    </source>
</evidence>
<dbReference type="InterPro" id="IPR011006">
    <property type="entry name" value="CheY-like_superfamily"/>
</dbReference>
<evidence type="ECO:0000259" key="14">
    <source>
        <dbReference type="PROSITE" id="PS50110"/>
    </source>
</evidence>
<dbReference type="NCBIfam" id="TIGR01557">
    <property type="entry name" value="myb_SHAQKYF"/>
    <property type="match status" value="1"/>
</dbReference>
<dbReference type="InterPro" id="IPR045279">
    <property type="entry name" value="ARR-like"/>
</dbReference>
<evidence type="ECO:0000256" key="12">
    <source>
        <dbReference type="PROSITE-ProRule" id="PRU00169"/>
    </source>
</evidence>
<evidence type="ECO:0000256" key="4">
    <source>
        <dbReference type="ARBA" id="ARBA00022864"/>
    </source>
</evidence>
<dbReference type="SUPFAM" id="SSF52172">
    <property type="entry name" value="CheY-like"/>
    <property type="match status" value="1"/>
</dbReference>
<comment type="caution">
    <text evidence="16">The sequence shown here is derived from an EMBL/GenBank/DDBJ whole genome shotgun (WGS) entry which is preliminary data.</text>
</comment>
<feature type="domain" description="HTH myb-type" evidence="15">
    <location>
        <begin position="201"/>
        <end position="260"/>
    </location>
</feature>
<dbReference type="GO" id="GO:0003677">
    <property type="term" value="F:DNA binding"/>
    <property type="evidence" value="ECO:0007669"/>
    <property type="project" value="UniProtKB-KW"/>
</dbReference>
<keyword evidence="7 11" id="KW-0238">DNA-binding</keyword>